<dbReference type="Proteomes" id="UP000654075">
    <property type="component" value="Unassembled WGS sequence"/>
</dbReference>
<evidence type="ECO:0000256" key="1">
    <source>
        <dbReference type="SAM" id="MobiDB-lite"/>
    </source>
</evidence>
<proteinExistence type="predicted"/>
<evidence type="ECO:0000313" key="3">
    <source>
        <dbReference type="Proteomes" id="UP000654075"/>
    </source>
</evidence>
<sequence length="89" mass="9546">VVGGESSFSSSELWPPNLAPSSAPKVTPVRCINKFRRVAGPQIQVIQRVEVFPLPGAGADLGDVLRGSGGDPERPLVIYRYRAIFTPLS</sequence>
<evidence type="ECO:0000313" key="2">
    <source>
        <dbReference type="EMBL" id="CAE8597946.1"/>
    </source>
</evidence>
<feature type="compositionally biased region" description="Low complexity" evidence="1">
    <location>
        <begin position="1"/>
        <end position="11"/>
    </location>
</feature>
<dbReference type="EMBL" id="CAJNNV010009910">
    <property type="protein sequence ID" value="CAE8597946.1"/>
    <property type="molecule type" value="Genomic_DNA"/>
</dbReference>
<dbReference type="AlphaFoldDB" id="A0A813EBX7"/>
<name>A0A813EBX7_POLGL</name>
<reference evidence="2" key="1">
    <citation type="submission" date="2021-02" db="EMBL/GenBank/DDBJ databases">
        <authorList>
            <person name="Dougan E. K."/>
            <person name="Rhodes N."/>
            <person name="Thang M."/>
            <person name="Chan C."/>
        </authorList>
    </citation>
    <scope>NUCLEOTIDE SEQUENCE</scope>
</reference>
<organism evidence="2 3">
    <name type="scientific">Polarella glacialis</name>
    <name type="common">Dinoflagellate</name>
    <dbReference type="NCBI Taxonomy" id="89957"/>
    <lineage>
        <taxon>Eukaryota</taxon>
        <taxon>Sar</taxon>
        <taxon>Alveolata</taxon>
        <taxon>Dinophyceae</taxon>
        <taxon>Suessiales</taxon>
        <taxon>Suessiaceae</taxon>
        <taxon>Polarella</taxon>
    </lineage>
</organism>
<gene>
    <name evidence="2" type="ORF">PGLA1383_LOCUS16366</name>
</gene>
<accession>A0A813EBX7</accession>
<protein>
    <submittedName>
        <fullName evidence="2">Uncharacterized protein</fullName>
    </submittedName>
</protein>
<keyword evidence="3" id="KW-1185">Reference proteome</keyword>
<feature type="non-terminal residue" evidence="2">
    <location>
        <position position="89"/>
    </location>
</feature>
<comment type="caution">
    <text evidence="2">The sequence shown here is derived from an EMBL/GenBank/DDBJ whole genome shotgun (WGS) entry which is preliminary data.</text>
</comment>
<feature type="region of interest" description="Disordered" evidence="1">
    <location>
        <begin position="1"/>
        <end position="25"/>
    </location>
</feature>